<name>A0A7K0DZ39_9NOCA</name>
<sequence length="424" mass="44574">MTVRPGIAERAARVLVDAVRVLPRHRTSLSVLGLLAVLVFGAGYLSVGALQLDPWRSHFRVTVELDQSGGLLPNQDVTLRGVRVGRVSSVEVHGETVLARAEIDGGAHIPASGTVQVSALSAAGEQYLDFVPTGEGGPYLSDGSVVTADRTSTPVTLSTMLGDFNGTLAQVDPAKLAAIRQELGAGPDGPRKLRAIVDGGMFLVSTLDSVLPQTLGLLHNSTVVLTTMADVAPGLRVTSRNLAATAAGAAGMTNGFDTLVRQTPGLLSTLDSVMADNSPTMVQLLGNLVTVSQMAYVHIPAMEEFFFPQQRTGSTLDAVDSAFHDGVVWALVSIYPRRACDYDMPRRPSTVPDFPPPYIDAHCTDPDPTLLPRGARNAPRPPGDDTAYAAPGSDPLATADRTPSGPLSIPTPYGGTWAPTYVPR</sequence>
<feature type="transmembrane region" description="Helical" evidence="2">
    <location>
        <begin position="29"/>
        <end position="50"/>
    </location>
</feature>
<dbReference type="AlphaFoldDB" id="A0A7K0DZ39"/>
<keyword evidence="6" id="KW-1185">Reference proteome</keyword>
<feature type="region of interest" description="Disordered" evidence="1">
    <location>
        <begin position="363"/>
        <end position="424"/>
    </location>
</feature>
<proteinExistence type="predicted"/>
<reference evidence="5 6" key="1">
    <citation type="submission" date="2019-10" db="EMBL/GenBank/DDBJ databases">
        <title>Nocardia macrotermitis sp. nov. and Nocardia aurantia sp. nov., isolated from the gut of fungus growing-termite Macrotermes natalensis.</title>
        <authorList>
            <person name="Benndorf R."/>
            <person name="Schwitalla J."/>
            <person name="Martin K."/>
            <person name="De Beer W."/>
            <person name="Kaster A.-K."/>
            <person name="Vollmers J."/>
            <person name="Poulsen M."/>
            <person name="Beemelmanns C."/>
        </authorList>
    </citation>
    <scope>NUCLEOTIDE SEQUENCE [LARGE SCALE GENOMIC DNA]</scope>
    <source>
        <strain evidence="5 6">RB56</strain>
    </source>
</reference>
<dbReference type="Proteomes" id="UP000431401">
    <property type="component" value="Unassembled WGS sequence"/>
</dbReference>
<evidence type="ECO:0000313" key="5">
    <source>
        <dbReference type="EMBL" id="MQY30542.1"/>
    </source>
</evidence>
<evidence type="ECO:0000259" key="3">
    <source>
        <dbReference type="Pfam" id="PF02470"/>
    </source>
</evidence>
<dbReference type="GO" id="GO:0005576">
    <property type="term" value="C:extracellular region"/>
    <property type="evidence" value="ECO:0007669"/>
    <property type="project" value="TreeGrafter"/>
</dbReference>
<dbReference type="InterPro" id="IPR052336">
    <property type="entry name" value="MlaD_Phospholipid_Transporter"/>
</dbReference>
<feature type="domain" description="Mce/MlaD" evidence="3">
    <location>
        <begin position="60"/>
        <end position="132"/>
    </location>
</feature>
<dbReference type="InterPro" id="IPR003399">
    <property type="entry name" value="Mce/MlaD"/>
</dbReference>
<dbReference type="OrthoDB" id="3606263at2"/>
<evidence type="ECO:0000313" key="6">
    <source>
        <dbReference type="Proteomes" id="UP000431401"/>
    </source>
</evidence>
<keyword evidence="2" id="KW-1133">Transmembrane helix</keyword>
<evidence type="ECO:0000256" key="2">
    <source>
        <dbReference type="SAM" id="Phobius"/>
    </source>
</evidence>
<keyword evidence="2" id="KW-0472">Membrane</keyword>
<dbReference type="InterPro" id="IPR024516">
    <property type="entry name" value="Mce_C"/>
</dbReference>
<evidence type="ECO:0000259" key="4">
    <source>
        <dbReference type="Pfam" id="PF11887"/>
    </source>
</evidence>
<dbReference type="EMBL" id="WEGI01000014">
    <property type="protein sequence ID" value="MQY30542.1"/>
    <property type="molecule type" value="Genomic_DNA"/>
</dbReference>
<dbReference type="PANTHER" id="PTHR33371">
    <property type="entry name" value="INTERMEMBRANE PHOSPHOLIPID TRANSPORT SYSTEM BINDING PROTEIN MLAD-RELATED"/>
    <property type="match status" value="1"/>
</dbReference>
<comment type="caution">
    <text evidence="5">The sequence shown here is derived from an EMBL/GenBank/DDBJ whole genome shotgun (WGS) entry which is preliminary data.</text>
</comment>
<keyword evidence="2" id="KW-0812">Transmembrane</keyword>
<protein>
    <recommendedName>
        <fullName evidence="7">MCE family protein</fullName>
    </recommendedName>
</protein>
<dbReference type="Pfam" id="PF11887">
    <property type="entry name" value="Mce4_CUP1"/>
    <property type="match status" value="1"/>
</dbReference>
<dbReference type="PANTHER" id="PTHR33371:SF16">
    <property type="entry name" value="MCE-FAMILY PROTEIN MCE3F"/>
    <property type="match status" value="1"/>
</dbReference>
<organism evidence="5 6">
    <name type="scientific">Nocardia aurantia</name>
    <dbReference type="NCBI Taxonomy" id="2585199"/>
    <lineage>
        <taxon>Bacteria</taxon>
        <taxon>Bacillati</taxon>
        <taxon>Actinomycetota</taxon>
        <taxon>Actinomycetes</taxon>
        <taxon>Mycobacteriales</taxon>
        <taxon>Nocardiaceae</taxon>
        <taxon>Nocardia</taxon>
    </lineage>
</organism>
<gene>
    <name evidence="5" type="ORF">NRB56_61440</name>
</gene>
<accession>A0A7K0DZ39</accession>
<dbReference type="Pfam" id="PF02470">
    <property type="entry name" value="MlaD"/>
    <property type="match status" value="1"/>
</dbReference>
<evidence type="ECO:0000256" key="1">
    <source>
        <dbReference type="SAM" id="MobiDB-lite"/>
    </source>
</evidence>
<evidence type="ECO:0008006" key="7">
    <source>
        <dbReference type="Google" id="ProtNLM"/>
    </source>
</evidence>
<dbReference type="RefSeq" id="WP_153347802.1">
    <property type="nucleotide sequence ID" value="NZ_WEGI01000014.1"/>
</dbReference>
<feature type="domain" description="Mammalian cell entry C-terminal" evidence="4">
    <location>
        <begin position="140"/>
        <end position="302"/>
    </location>
</feature>